<organism evidence="2 3">
    <name type="scientific">Candidatus Thermoflexus japonica</name>
    <dbReference type="NCBI Taxonomy" id="2035417"/>
    <lineage>
        <taxon>Bacteria</taxon>
        <taxon>Bacillati</taxon>
        <taxon>Chloroflexota</taxon>
        <taxon>Thermoflexia</taxon>
        <taxon>Thermoflexales</taxon>
        <taxon>Thermoflexaceae</taxon>
        <taxon>Thermoflexus</taxon>
    </lineage>
</organism>
<feature type="transmembrane region" description="Helical" evidence="1">
    <location>
        <begin position="173"/>
        <end position="192"/>
    </location>
</feature>
<name>A0A2H5YA16_9CHLR</name>
<feature type="transmembrane region" description="Helical" evidence="1">
    <location>
        <begin position="134"/>
        <end position="161"/>
    </location>
</feature>
<protein>
    <recommendedName>
        <fullName evidence="4">DUF2085 domain-containing protein</fullName>
    </recommendedName>
</protein>
<evidence type="ECO:0000256" key="1">
    <source>
        <dbReference type="SAM" id="Phobius"/>
    </source>
</evidence>
<proteinExistence type="predicted"/>
<keyword evidence="1" id="KW-1133">Transmembrane helix</keyword>
<dbReference type="EMBL" id="BEHY01000147">
    <property type="protein sequence ID" value="GBD10284.1"/>
    <property type="molecule type" value="Genomic_DNA"/>
</dbReference>
<dbReference type="Pfam" id="PF09858">
    <property type="entry name" value="DUF2085"/>
    <property type="match status" value="1"/>
</dbReference>
<dbReference type="Proteomes" id="UP000236642">
    <property type="component" value="Unassembled WGS sequence"/>
</dbReference>
<feature type="transmembrane region" description="Helical" evidence="1">
    <location>
        <begin position="111"/>
        <end position="128"/>
    </location>
</feature>
<evidence type="ECO:0008006" key="4">
    <source>
        <dbReference type="Google" id="ProtNLM"/>
    </source>
</evidence>
<dbReference type="InterPro" id="IPR019206">
    <property type="entry name" value="DUF2085_TM"/>
</dbReference>
<evidence type="ECO:0000313" key="3">
    <source>
        <dbReference type="Proteomes" id="UP000236642"/>
    </source>
</evidence>
<dbReference type="AlphaFoldDB" id="A0A2H5YA16"/>
<comment type="caution">
    <text evidence="2">The sequence shown here is derived from an EMBL/GenBank/DDBJ whole genome shotgun (WGS) entry which is preliminary data.</text>
</comment>
<accession>A0A2H5YA16</accession>
<keyword evidence="1" id="KW-0812">Transmembrane</keyword>
<sequence length="207" mass="23163">MTVKTAERRIPSSIQLLALGLWIYVTGAILPPILMKSGLQRPAAILYTLYSFTCHQLPQRSFFLFGAHPAYSLEDLKGRVGLERLPGYPWPRAFTGDPQIGWKIALCQRDLAIYGAMALAATAMILRRRPWRPLPLWAFLALGLAPIALDGGSQFVSYVLAQIGPFTPRESTPFLRVLTGALFGGTFAWTFLSRLWLLEWAAWEEGR</sequence>
<reference evidence="3" key="1">
    <citation type="submission" date="2017-09" db="EMBL/GenBank/DDBJ databases">
        <title>Metaegenomics of thermophilic ammonia-oxidizing enrichment culture.</title>
        <authorList>
            <person name="Kato S."/>
            <person name="Suzuki K."/>
        </authorList>
    </citation>
    <scope>NUCLEOTIDE SEQUENCE [LARGE SCALE GENOMIC DNA]</scope>
</reference>
<evidence type="ECO:0000313" key="2">
    <source>
        <dbReference type="EMBL" id="GBD10284.1"/>
    </source>
</evidence>
<keyword evidence="1" id="KW-0472">Membrane</keyword>
<feature type="transmembrane region" description="Helical" evidence="1">
    <location>
        <begin position="12"/>
        <end position="34"/>
    </location>
</feature>
<gene>
    <name evidence="2" type="ORF">HRbin22_02552</name>
</gene>